<reference evidence="1 2" key="1">
    <citation type="submission" date="2020-08" db="EMBL/GenBank/DDBJ databases">
        <authorList>
            <person name="Ren C."/>
            <person name="Gu Y."/>
            <person name="Xu Y."/>
        </authorList>
    </citation>
    <scope>NUCLEOTIDE SEQUENCE [LARGE SCALE GENOMIC DNA]</scope>
    <source>
        <strain evidence="1 2">LBM18003</strain>
    </source>
</reference>
<accession>A0A7G9WJX6</accession>
<dbReference type="AlphaFoldDB" id="A0A7G9WJX6"/>
<gene>
    <name evidence="1" type="ORF">H6X83_05020</name>
</gene>
<name>A0A7G9WJX6_9FIRM</name>
<dbReference type="RefSeq" id="WP_212508058.1">
    <property type="nucleotide sequence ID" value="NZ_CP060696.1"/>
</dbReference>
<dbReference type="EMBL" id="CP060696">
    <property type="protein sequence ID" value="QNO18988.1"/>
    <property type="molecule type" value="Genomic_DNA"/>
</dbReference>
<dbReference type="Proteomes" id="UP000516046">
    <property type="component" value="Chromosome"/>
</dbReference>
<evidence type="ECO:0000313" key="2">
    <source>
        <dbReference type="Proteomes" id="UP000516046"/>
    </source>
</evidence>
<dbReference type="KEGG" id="caml:H6X83_05020"/>
<proteinExistence type="predicted"/>
<evidence type="ECO:0000313" key="1">
    <source>
        <dbReference type="EMBL" id="QNO18988.1"/>
    </source>
</evidence>
<protein>
    <submittedName>
        <fullName evidence="1">Uncharacterized protein</fullName>
    </submittedName>
</protein>
<keyword evidence="2" id="KW-1185">Reference proteome</keyword>
<organism evidence="1 2">
    <name type="scientific">Caproicibacterium amylolyticum</name>
    <dbReference type="NCBI Taxonomy" id="2766537"/>
    <lineage>
        <taxon>Bacteria</taxon>
        <taxon>Bacillati</taxon>
        <taxon>Bacillota</taxon>
        <taxon>Clostridia</taxon>
        <taxon>Eubacteriales</taxon>
        <taxon>Oscillospiraceae</taxon>
        <taxon>Caproicibacterium</taxon>
    </lineage>
</organism>
<sequence>MEKVNPQVKLEIKEFVYHTYPDAYTKVTGTEYSRENDDTCITLISGLIECGLATIDSIKAGAETFLLLNSQQHKEIWYFLNSAFVRIHVVSGGKAD</sequence>